<proteinExistence type="predicted"/>
<keyword evidence="3" id="KW-0449">Lipoprotein</keyword>
<feature type="region of interest" description="Disordered" evidence="1">
    <location>
        <begin position="30"/>
        <end position="52"/>
    </location>
</feature>
<gene>
    <name evidence="3" type="ORF">OG398_23180</name>
</gene>
<feature type="signal peptide" evidence="2">
    <location>
        <begin position="1"/>
        <end position="26"/>
    </location>
</feature>
<organism evidence="3">
    <name type="scientific">Streptomyces sp. NBC_00008</name>
    <dbReference type="NCBI Taxonomy" id="2903610"/>
    <lineage>
        <taxon>Bacteria</taxon>
        <taxon>Bacillati</taxon>
        <taxon>Actinomycetota</taxon>
        <taxon>Actinomycetes</taxon>
        <taxon>Kitasatosporales</taxon>
        <taxon>Streptomycetaceae</taxon>
        <taxon>Streptomyces</taxon>
    </lineage>
</organism>
<evidence type="ECO:0000256" key="1">
    <source>
        <dbReference type="SAM" id="MobiDB-lite"/>
    </source>
</evidence>
<dbReference type="InterPro" id="IPR044058">
    <property type="entry name" value="Lipoprotein_23"/>
</dbReference>
<evidence type="ECO:0000313" key="3">
    <source>
        <dbReference type="EMBL" id="WTW70960.1"/>
    </source>
</evidence>
<reference evidence="3" key="1">
    <citation type="submission" date="2022-10" db="EMBL/GenBank/DDBJ databases">
        <title>The complete genomes of actinobacterial strains from the NBC collection.</title>
        <authorList>
            <person name="Joergensen T.S."/>
            <person name="Alvarez Arevalo M."/>
            <person name="Sterndorff E.B."/>
            <person name="Faurdal D."/>
            <person name="Vuksanovic O."/>
            <person name="Mourched A.-S."/>
            <person name="Charusanti P."/>
            <person name="Shaw S."/>
            <person name="Blin K."/>
            <person name="Weber T."/>
        </authorList>
    </citation>
    <scope>NUCLEOTIDE SEQUENCE</scope>
    <source>
        <strain evidence="3">NBC_00008</strain>
    </source>
</reference>
<evidence type="ECO:0000256" key="2">
    <source>
        <dbReference type="SAM" id="SignalP"/>
    </source>
</evidence>
<dbReference type="EMBL" id="CP108313">
    <property type="protein sequence ID" value="WTW70960.1"/>
    <property type="molecule type" value="Genomic_DNA"/>
</dbReference>
<feature type="chain" id="PRO_5043502827" evidence="2">
    <location>
        <begin position="27"/>
        <end position="221"/>
    </location>
</feature>
<dbReference type="PROSITE" id="PS51257">
    <property type="entry name" value="PROKAR_LIPOPROTEIN"/>
    <property type="match status" value="1"/>
</dbReference>
<dbReference type="AlphaFoldDB" id="A0AAU2VV49"/>
<feature type="compositionally biased region" description="Gly residues" evidence="1">
    <location>
        <begin position="32"/>
        <end position="46"/>
    </location>
</feature>
<sequence>MRRRTVRGPAPVLLAAVALLASVALTGCSSESGGGTEAATKPGGGAAAHKAGDKAVTRGGTVGGAGSGCELPVVFDLARHWKAKAVVPAEPDSEFAALGRQGPVAMVCEIDAKPAGHIGFLRVWQGDAESGTPRQALEGFVKADENASKITYTESTAGKLSVAEAGYTVHSKVMEESRPARAFAVATPDGPVVVHLGGLDAQEHAGMLPAFELAKRSVRLG</sequence>
<name>A0AAU2VV49_9ACTN</name>
<accession>A0AAU2VV49</accession>
<dbReference type="Pfam" id="PF18966">
    <property type="entry name" value="Lipoprotein_23"/>
    <property type="match status" value="1"/>
</dbReference>
<keyword evidence="2" id="KW-0732">Signal</keyword>
<protein>
    <submittedName>
        <fullName evidence="3">Lipoprotein</fullName>
    </submittedName>
</protein>